<evidence type="ECO:0000313" key="3">
    <source>
        <dbReference type="Proteomes" id="UP000784880"/>
    </source>
</evidence>
<dbReference type="InterPro" id="IPR018720">
    <property type="entry name" value="DUF2249"/>
</dbReference>
<evidence type="ECO:0000313" key="2">
    <source>
        <dbReference type="EMBL" id="MBU9713241.1"/>
    </source>
</evidence>
<gene>
    <name evidence="2" type="ORF">KS419_16035</name>
</gene>
<dbReference type="Proteomes" id="UP000784880">
    <property type="component" value="Unassembled WGS sequence"/>
</dbReference>
<dbReference type="Pfam" id="PF10006">
    <property type="entry name" value="DUF2249"/>
    <property type="match status" value="2"/>
</dbReference>
<dbReference type="EMBL" id="JAHQCS010000131">
    <property type="protein sequence ID" value="MBU9713241.1"/>
    <property type="molecule type" value="Genomic_DNA"/>
</dbReference>
<name>A0ABS6JHX8_9BACI</name>
<protein>
    <submittedName>
        <fullName evidence="2">DUF2249 domain-containing protein</fullName>
    </submittedName>
</protein>
<reference evidence="2 3" key="1">
    <citation type="submission" date="2021-06" db="EMBL/GenBank/DDBJ databases">
        <title>Bacillus sp. RD4P76, an endophyte from a halophyte.</title>
        <authorList>
            <person name="Sun J.-Q."/>
        </authorList>
    </citation>
    <scope>NUCLEOTIDE SEQUENCE [LARGE SCALE GENOMIC DNA]</scope>
    <source>
        <strain evidence="2 3">CGMCC 1.15917</strain>
    </source>
</reference>
<feature type="domain" description="DUF2249" evidence="1">
    <location>
        <begin position="107"/>
        <end position="172"/>
    </location>
</feature>
<organism evidence="2 3">
    <name type="scientific">Evansella tamaricis</name>
    <dbReference type="NCBI Taxonomy" id="2069301"/>
    <lineage>
        <taxon>Bacteria</taxon>
        <taxon>Bacillati</taxon>
        <taxon>Bacillota</taxon>
        <taxon>Bacilli</taxon>
        <taxon>Bacillales</taxon>
        <taxon>Bacillaceae</taxon>
        <taxon>Evansella</taxon>
    </lineage>
</organism>
<sequence length="173" mass="20433">MFNKVILDVREDLSNKRDPFKKIMGTVKTLKKEEKLILHSTIKPTPLLTIMKAKGYENEVEKIDTNHYNTTFTKKENGFFSLFQKKKERRDVTPSLLKEEELTSYFLDNRGLQPPQPMVRTMKRLELLQPGETLIIHNDRVPVFLLEELKDLHISYEIEEQEDNTAKVHLTKY</sequence>
<evidence type="ECO:0000259" key="1">
    <source>
        <dbReference type="Pfam" id="PF10006"/>
    </source>
</evidence>
<accession>A0ABS6JHX8</accession>
<feature type="domain" description="DUF2249" evidence="1">
    <location>
        <begin position="7"/>
        <end position="74"/>
    </location>
</feature>
<dbReference type="RefSeq" id="WP_217067403.1">
    <property type="nucleotide sequence ID" value="NZ_JAHQCS010000131.1"/>
</dbReference>
<keyword evidence="3" id="KW-1185">Reference proteome</keyword>
<comment type="caution">
    <text evidence="2">The sequence shown here is derived from an EMBL/GenBank/DDBJ whole genome shotgun (WGS) entry which is preliminary data.</text>
</comment>
<proteinExistence type="predicted"/>
<dbReference type="CDD" id="cd00291">
    <property type="entry name" value="SirA_YedF_YeeD"/>
    <property type="match status" value="1"/>
</dbReference>